<dbReference type="Proteomes" id="UP000595446">
    <property type="component" value="Chromosome"/>
</dbReference>
<dbReference type="EMBL" id="AP024237">
    <property type="protein sequence ID" value="BCO37432.1"/>
    <property type="molecule type" value="Genomic_DNA"/>
</dbReference>
<keyword evidence="9" id="KW-0067">ATP-binding</keyword>
<evidence type="ECO:0000256" key="8">
    <source>
        <dbReference type="ARBA" id="ARBA00022777"/>
    </source>
</evidence>
<evidence type="ECO:0000256" key="4">
    <source>
        <dbReference type="ARBA" id="ARBA00022553"/>
    </source>
</evidence>
<accession>A0A7R7JJ55</accession>
<reference evidence="16 17" key="1">
    <citation type="submission" date="2020-12" db="EMBL/GenBank/DDBJ databases">
        <title>Complete genome sequence of Mycobacterium heckeshornense JCM 15655T, closely related to a pathogenic non-tuberculous mycobacterial species Mycobacterium xenopi.</title>
        <authorList>
            <person name="Yoshida M."/>
            <person name="Fukano H."/>
            <person name="Asakura T."/>
            <person name="Suzuki M."/>
            <person name="Hoshino Y."/>
        </authorList>
    </citation>
    <scope>NUCLEOTIDE SEQUENCE [LARGE SCALE GENOMIC DNA]</scope>
    <source>
        <strain evidence="16 17">JCM 15655</strain>
    </source>
</reference>
<keyword evidence="13" id="KW-0472">Membrane</keyword>
<dbReference type="Gene3D" id="6.10.340.10">
    <property type="match status" value="1"/>
</dbReference>
<dbReference type="GO" id="GO:0004673">
    <property type="term" value="F:protein histidine kinase activity"/>
    <property type="evidence" value="ECO:0007669"/>
    <property type="project" value="UniProtKB-EC"/>
</dbReference>
<protein>
    <recommendedName>
        <fullName evidence="3">histidine kinase</fullName>
        <ecNumber evidence="3">2.7.13.3</ecNumber>
    </recommendedName>
</protein>
<evidence type="ECO:0000259" key="15">
    <source>
        <dbReference type="SMART" id="SM00387"/>
    </source>
</evidence>
<feature type="compositionally biased region" description="Basic and acidic residues" evidence="12">
    <location>
        <begin position="723"/>
        <end position="733"/>
    </location>
</feature>
<dbReference type="SMART" id="SM00387">
    <property type="entry name" value="HATPase_c"/>
    <property type="match status" value="1"/>
</dbReference>
<dbReference type="GO" id="GO:0000160">
    <property type="term" value="P:phosphorelay signal transduction system"/>
    <property type="evidence" value="ECO:0007669"/>
    <property type="project" value="UniProtKB-KW"/>
</dbReference>
<sequence>MTLFAHPKRVVSPVPNDGFDDDLDAHAAEPTPAKRPPRWSMRNWPVRWKVVAIALVPLLLAMVFGGLRIAGAMTDASNLRLAADRAEVVPAITKYMSALDVAVIATSTGSDVEGAKKNYEARKDELQARLADTDVAPDVRTGVGTLLTGGQALLDKIAANSIGLRDRVTMYAPILLTAENAVDGSVRVDNTQIRAAAQGLSRAIGARGQMMMQRLLITRGGDLPEPELRTSMITLAGTEPSTLFGMAEVLGVGSSQAKTLQQQMVRRMAIMSDPTSQLVNNPELLRSVQTTDAIAAQVIKDTTGSVTKSLEDRANSRRDAAIRDAVLVLAAFVAALVVVWLVARSLIQPLRVLRDSALKVAHEDLEGEIARVRAGDEHAPKPLPVYTTEEIGQVAHAVDELHTQALLLAGDEARLRLLVNDMFETMSRRNRSLVDQQLALIDRLERNEEDPGRLDSLFRLDHLAARMRRNGANLLVLAGAPITREQRGPLALSTVIDAATSEVEDYRRVETATVPDCTITGAAAGDIVHMLAELIDNALRYSPPTSPVRVSAVWHRNGGVLVQIVDSGLGMTDGDRRIANIRLRAGGEVTPDNARHMGLFVVGRLADRHGMRVRLRSSAPEGSSGTTAEVYLPPNVLVGLRGAPPPARTGVAFSRGPAAAETTPARAARRAHDAERSATVAAEPSDRNGSHATGPPGALLPRRKPGSSGITGVPAPPTAAGGRPEELPRREQPATRLAQTDQESPAEQPAPGRVSDTSAYFSSRSGAARADDAAASGSGRGQSPPTNAARVLKTATQRPPLRSYPRRPRGPRKT</sequence>
<dbReference type="EC" id="2.7.13.3" evidence="3"/>
<dbReference type="Pfam" id="PF00672">
    <property type="entry name" value="HAMP"/>
    <property type="match status" value="1"/>
</dbReference>
<dbReference type="SUPFAM" id="SSF55874">
    <property type="entry name" value="ATPase domain of HSP90 chaperone/DNA topoisomerase II/histidine kinase"/>
    <property type="match status" value="1"/>
</dbReference>
<feature type="transmembrane region" description="Helical" evidence="13">
    <location>
        <begin position="325"/>
        <end position="343"/>
    </location>
</feature>
<dbReference type="InterPro" id="IPR050980">
    <property type="entry name" value="2C_sensor_his_kinase"/>
</dbReference>
<evidence type="ECO:0000256" key="11">
    <source>
        <dbReference type="ARBA" id="ARBA00023012"/>
    </source>
</evidence>
<evidence type="ECO:0000256" key="5">
    <source>
        <dbReference type="ARBA" id="ARBA00022679"/>
    </source>
</evidence>
<evidence type="ECO:0000313" key="16">
    <source>
        <dbReference type="EMBL" id="BCO37432.1"/>
    </source>
</evidence>
<gene>
    <name evidence="16" type="ORF">MHEC_38650</name>
</gene>
<feature type="transmembrane region" description="Helical" evidence="13">
    <location>
        <begin position="50"/>
        <end position="70"/>
    </location>
</feature>
<evidence type="ECO:0000259" key="14">
    <source>
        <dbReference type="SMART" id="SM00304"/>
    </source>
</evidence>
<evidence type="ECO:0000256" key="2">
    <source>
        <dbReference type="ARBA" id="ARBA00004370"/>
    </source>
</evidence>
<comment type="catalytic activity">
    <reaction evidence="1">
        <text>ATP + protein L-histidine = ADP + protein N-phospho-L-histidine.</text>
        <dbReference type="EC" id="2.7.13.3"/>
    </reaction>
</comment>
<dbReference type="SMART" id="SM00304">
    <property type="entry name" value="HAMP"/>
    <property type="match status" value="1"/>
</dbReference>
<dbReference type="Pfam" id="PF02518">
    <property type="entry name" value="HATPase_c"/>
    <property type="match status" value="1"/>
</dbReference>
<comment type="subcellular location">
    <subcellularLocation>
        <location evidence="2">Membrane</location>
    </subcellularLocation>
</comment>
<evidence type="ECO:0000256" key="13">
    <source>
        <dbReference type="SAM" id="Phobius"/>
    </source>
</evidence>
<keyword evidence="17" id="KW-1185">Reference proteome</keyword>
<keyword evidence="5" id="KW-0808">Transferase</keyword>
<evidence type="ECO:0000313" key="17">
    <source>
        <dbReference type="Proteomes" id="UP000595446"/>
    </source>
</evidence>
<dbReference type="PANTHER" id="PTHR44936">
    <property type="entry name" value="SENSOR PROTEIN CREC"/>
    <property type="match status" value="1"/>
</dbReference>
<evidence type="ECO:0000256" key="3">
    <source>
        <dbReference type="ARBA" id="ARBA00012438"/>
    </source>
</evidence>
<dbReference type="Gene3D" id="3.30.565.10">
    <property type="entry name" value="Histidine kinase-like ATPase, C-terminal domain"/>
    <property type="match status" value="1"/>
</dbReference>
<keyword evidence="10 13" id="KW-1133">Transmembrane helix</keyword>
<evidence type="ECO:0000256" key="9">
    <source>
        <dbReference type="ARBA" id="ARBA00022840"/>
    </source>
</evidence>
<feature type="compositionally biased region" description="Low complexity" evidence="12">
    <location>
        <begin position="762"/>
        <end position="777"/>
    </location>
</feature>
<dbReference type="InterPro" id="IPR003594">
    <property type="entry name" value="HATPase_dom"/>
</dbReference>
<feature type="region of interest" description="Disordered" evidence="12">
    <location>
        <begin position="15"/>
        <end position="36"/>
    </location>
</feature>
<dbReference type="GO" id="GO:0005524">
    <property type="term" value="F:ATP binding"/>
    <property type="evidence" value="ECO:0007669"/>
    <property type="project" value="UniProtKB-KW"/>
</dbReference>
<dbReference type="InterPro" id="IPR003660">
    <property type="entry name" value="HAMP_dom"/>
</dbReference>
<evidence type="ECO:0000256" key="6">
    <source>
        <dbReference type="ARBA" id="ARBA00022692"/>
    </source>
</evidence>
<feature type="region of interest" description="Disordered" evidence="12">
    <location>
        <begin position="648"/>
        <end position="814"/>
    </location>
</feature>
<dbReference type="GO" id="GO:0016020">
    <property type="term" value="C:membrane"/>
    <property type="evidence" value="ECO:0007669"/>
    <property type="project" value="UniProtKB-SubCell"/>
</dbReference>
<keyword evidence="7" id="KW-0547">Nucleotide-binding</keyword>
<dbReference type="PANTHER" id="PTHR44936:SF9">
    <property type="entry name" value="SENSOR PROTEIN CREC"/>
    <property type="match status" value="1"/>
</dbReference>
<evidence type="ECO:0000256" key="10">
    <source>
        <dbReference type="ARBA" id="ARBA00022989"/>
    </source>
</evidence>
<keyword evidence="6 13" id="KW-0812">Transmembrane</keyword>
<feature type="compositionally biased region" description="Basic residues" evidence="12">
    <location>
        <begin position="804"/>
        <end position="814"/>
    </location>
</feature>
<feature type="domain" description="HAMP" evidence="14">
    <location>
        <begin position="344"/>
        <end position="410"/>
    </location>
</feature>
<organism evidence="16 17">
    <name type="scientific">Mycobacterium heckeshornense</name>
    <dbReference type="NCBI Taxonomy" id="110505"/>
    <lineage>
        <taxon>Bacteria</taxon>
        <taxon>Bacillati</taxon>
        <taxon>Actinomycetota</taxon>
        <taxon>Actinomycetes</taxon>
        <taxon>Mycobacteriales</taxon>
        <taxon>Mycobacteriaceae</taxon>
        <taxon>Mycobacterium</taxon>
    </lineage>
</organism>
<dbReference type="InterPro" id="IPR036890">
    <property type="entry name" value="HATPase_C_sf"/>
</dbReference>
<dbReference type="AlphaFoldDB" id="A0A7R7JJ55"/>
<dbReference type="RefSeq" id="WP_414018102.1">
    <property type="nucleotide sequence ID" value="NZ_AP024237.1"/>
</dbReference>
<evidence type="ECO:0000256" key="1">
    <source>
        <dbReference type="ARBA" id="ARBA00000085"/>
    </source>
</evidence>
<feature type="compositionally biased region" description="Low complexity" evidence="12">
    <location>
        <begin position="655"/>
        <end position="666"/>
    </location>
</feature>
<keyword evidence="4" id="KW-0597">Phosphoprotein</keyword>
<keyword evidence="11" id="KW-0902">Two-component regulatory system</keyword>
<keyword evidence="8" id="KW-0418">Kinase</keyword>
<name>A0A7R7JJ55_9MYCO</name>
<proteinExistence type="predicted"/>
<evidence type="ECO:0000256" key="12">
    <source>
        <dbReference type="SAM" id="MobiDB-lite"/>
    </source>
</evidence>
<evidence type="ECO:0000256" key="7">
    <source>
        <dbReference type="ARBA" id="ARBA00022741"/>
    </source>
</evidence>
<feature type="domain" description="Histidine kinase/HSP90-like ATPase" evidence="15">
    <location>
        <begin position="522"/>
        <end position="636"/>
    </location>
</feature>